<dbReference type="Pfam" id="PF02518">
    <property type="entry name" value="HATPase_c"/>
    <property type="match status" value="1"/>
</dbReference>
<feature type="compositionally biased region" description="Basic and acidic residues" evidence="8">
    <location>
        <begin position="638"/>
        <end position="647"/>
    </location>
</feature>
<protein>
    <recommendedName>
        <fullName evidence="2">histidine kinase</fullName>
        <ecNumber evidence="2">2.7.13.3</ecNumber>
    </recommendedName>
</protein>
<evidence type="ECO:0000256" key="7">
    <source>
        <dbReference type="SAM" id="Coils"/>
    </source>
</evidence>
<feature type="compositionally biased region" description="Basic and acidic residues" evidence="8">
    <location>
        <begin position="788"/>
        <end position="797"/>
    </location>
</feature>
<dbReference type="GO" id="GO:0000160">
    <property type="term" value="P:phosphorelay signal transduction system"/>
    <property type="evidence" value="ECO:0000318"/>
    <property type="project" value="GO_Central"/>
</dbReference>
<feature type="domain" description="Histidine kinase" evidence="9">
    <location>
        <begin position="331"/>
        <end position="900"/>
    </location>
</feature>
<dbReference type="GO" id="GO:0005886">
    <property type="term" value="C:plasma membrane"/>
    <property type="evidence" value="ECO:0000318"/>
    <property type="project" value="GO_Central"/>
</dbReference>
<dbReference type="InterPro" id="IPR003661">
    <property type="entry name" value="HisK_dim/P_dom"/>
</dbReference>
<dbReference type="InterPro" id="IPR004358">
    <property type="entry name" value="Sig_transdc_His_kin-like_C"/>
</dbReference>
<evidence type="ECO:0000256" key="6">
    <source>
        <dbReference type="PROSITE-ProRule" id="PRU00169"/>
    </source>
</evidence>
<feature type="region of interest" description="Disordered" evidence="8">
    <location>
        <begin position="772"/>
        <end position="797"/>
    </location>
</feature>
<dbReference type="GO" id="GO:0000155">
    <property type="term" value="F:phosphorelay sensor kinase activity"/>
    <property type="evidence" value="ECO:0000318"/>
    <property type="project" value="GO_Central"/>
</dbReference>
<proteinExistence type="predicted"/>
<feature type="region of interest" description="Disordered" evidence="8">
    <location>
        <begin position="466"/>
        <end position="512"/>
    </location>
</feature>
<evidence type="ECO:0000256" key="4">
    <source>
        <dbReference type="ARBA" id="ARBA00022679"/>
    </source>
</evidence>
<dbReference type="EMBL" id="DF236970">
    <property type="protein sequence ID" value="GAQ78960.1"/>
    <property type="molecule type" value="Genomic_DNA"/>
</dbReference>
<reference evidence="11 12" key="1">
    <citation type="journal article" date="2014" name="Nat. Commun.">
        <title>Klebsormidium flaccidum genome reveals primary factors for plant terrestrial adaptation.</title>
        <authorList>
            <person name="Hori K."/>
            <person name="Maruyama F."/>
            <person name="Fujisawa T."/>
            <person name="Togashi T."/>
            <person name="Yamamoto N."/>
            <person name="Seo M."/>
            <person name="Sato S."/>
            <person name="Yamada T."/>
            <person name="Mori H."/>
            <person name="Tajima N."/>
            <person name="Moriyama T."/>
            <person name="Ikeuchi M."/>
            <person name="Watanabe M."/>
            <person name="Wada H."/>
            <person name="Kobayashi K."/>
            <person name="Saito M."/>
            <person name="Masuda T."/>
            <person name="Sasaki-Sekimoto Y."/>
            <person name="Mashiguchi K."/>
            <person name="Awai K."/>
            <person name="Shimojima M."/>
            <person name="Masuda S."/>
            <person name="Iwai M."/>
            <person name="Nobusawa T."/>
            <person name="Narise T."/>
            <person name="Kondo S."/>
            <person name="Saito H."/>
            <person name="Sato R."/>
            <person name="Murakawa M."/>
            <person name="Ihara Y."/>
            <person name="Oshima-Yamada Y."/>
            <person name="Ohtaka K."/>
            <person name="Satoh M."/>
            <person name="Sonobe K."/>
            <person name="Ishii M."/>
            <person name="Ohtani R."/>
            <person name="Kanamori-Sato M."/>
            <person name="Honoki R."/>
            <person name="Miyazaki D."/>
            <person name="Mochizuki H."/>
            <person name="Umetsu J."/>
            <person name="Higashi K."/>
            <person name="Shibata D."/>
            <person name="Kamiya Y."/>
            <person name="Sato N."/>
            <person name="Nakamura Y."/>
            <person name="Tabata S."/>
            <person name="Ida S."/>
            <person name="Kurokawa K."/>
            <person name="Ohta H."/>
        </authorList>
    </citation>
    <scope>NUCLEOTIDE SEQUENCE [LARGE SCALE GENOMIC DNA]</scope>
    <source>
        <strain evidence="11 12">NIES-2285</strain>
    </source>
</reference>
<feature type="region of interest" description="Disordered" evidence="8">
    <location>
        <begin position="57"/>
        <end position="79"/>
    </location>
</feature>
<evidence type="ECO:0000256" key="1">
    <source>
        <dbReference type="ARBA" id="ARBA00000085"/>
    </source>
</evidence>
<dbReference type="Gene3D" id="3.40.50.2300">
    <property type="match status" value="1"/>
</dbReference>
<dbReference type="InterPro" id="IPR003594">
    <property type="entry name" value="HATPase_dom"/>
</dbReference>
<feature type="compositionally biased region" description="Low complexity" evidence="8">
    <location>
        <begin position="648"/>
        <end position="659"/>
    </location>
</feature>
<dbReference type="PRINTS" id="PR00344">
    <property type="entry name" value="BCTRLSENSOR"/>
</dbReference>
<evidence type="ECO:0000259" key="10">
    <source>
        <dbReference type="PROSITE" id="PS50110"/>
    </source>
</evidence>
<feature type="compositionally biased region" description="Low complexity" evidence="8">
    <location>
        <begin position="1006"/>
        <end position="1028"/>
    </location>
</feature>
<dbReference type="InterPro" id="IPR011006">
    <property type="entry name" value="CheY-like_superfamily"/>
</dbReference>
<feature type="region of interest" description="Disordered" evidence="8">
    <location>
        <begin position="718"/>
        <end position="758"/>
    </location>
</feature>
<dbReference type="EC" id="2.7.13.3" evidence="2"/>
<accession>A0A1Y1HK67</accession>
<feature type="region of interest" description="Disordered" evidence="8">
    <location>
        <begin position="537"/>
        <end position="685"/>
    </location>
</feature>
<dbReference type="Pfam" id="PF00072">
    <property type="entry name" value="Response_reg"/>
    <property type="match status" value="1"/>
</dbReference>
<dbReference type="Pfam" id="PF08448">
    <property type="entry name" value="PAS_4"/>
    <property type="match status" value="1"/>
</dbReference>
<dbReference type="SUPFAM" id="SSF47384">
    <property type="entry name" value="Homodimeric domain of signal transducing histidine kinase"/>
    <property type="match status" value="1"/>
</dbReference>
<evidence type="ECO:0000259" key="9">
    <source>
        <dbReference type="PROSITE" id="PS50109"/>
    </source>
</evidence>
<evidence type="ECO:0000256" key="3">
    <source>
        <dbReference type="ARBA" id="ARBA00022553"/>
    </source>
</evidence>
<dbReference type="InterPro" id="IPR013656">
    <property type="entry name" value="PAS_4"/>
</dbReference>
<dbReference type="CDD" id="cd16922">
    <property type="entry name" value="HATPase_EvgS-ArcB-TorS-like"/>
    <property type="match status" value="1"/>
</dbReference>
<dbReference type="CDD" id="cd00082">
    <property type="entry name" value="HisKA"/>
    <property type="match status" value="1"/>
</dbReference>
<dbReference type="PROSITE" id="PS50110">
    <property type="entry name" value="RESPONSE_REGULATORY"/>
    <property type="match status" value="1"/>
</dbReference>
<dbReference type="PANTHER" id="PTHR43047">
    <property type="entry name" value="TWO-COMPONENT HISTIDINE PROTEIN KINASE"/>
    <property type="match status" value="1"/>
</dbReference>
<dbReference type="OrthoDB" id="10266508at2759"/>
<dbReference type="SMART" id="SM00388">
    <property type="entry name" value="HisKA"/>
    <property type="match status" value="1"/>
</dbReference>
<dbReference type="Proteomes" id="UP000054558">
    <property type="component" value="Unassembled WGS sequence"/>
</dbReference>
<feature type="modified residue" description="4-aspartylphosphate" evidence="6">
    <location>
        <position position="1142"/>
    </location>
</feature>
<dbReference type="InterPro" id="IPR001789">
    <property type="entry name" value="Sig_transdc_resp-reg_receiver"/>
</dbReference>
<dbReference type="SMART" id="SM00448">
    <property type="entry name" value="REC"/>
    <property type="match status" value="1"/>
</dbReference>
<evidence type="ECO:0000256" key="8">
    <source>
        <dbReference type="SAM" id="MobiDB-lite"/>
    </source>
</evidence>
<evidence type="ECO:0000256" key="2">
    <source>
        <dbReference type="ARBA" id="ARBA00012438"/>
    </source>
</evidence>
<evidence type="ECO:0000313" key="11">
    <source>
        <dbReference type="EMBL" id="GAQ78960.1"/>
    </source>
</evidence>
<keyword evidence="4" id="KW-0808">Transferase</keyword>
<keyword evidence="3 6" id="KW-0597">Phosphoprotein</keyword>
<feature type="compositionally biased region" description="Basic and acidic residues" evidence="8">
    <location>
        <begin position="556"/>
        <end position="571"/>
    </location>
</feature>
<feature type="compositionally biased region" description="Low complexity" evidence="8">
    <location>
        <begin position="477"/>
        <end position="493"/>
    </location>
</feature>
<dbReference type="Pfam" id="PF00512">
    <property type="entry name" value="HisKA"/>
    <property type="match status" value="1"/>
</dbReference>
<dbReference type="SMART" id="SM00387">
    <property type="entry name" value="HATPase_c"/>
    <property type="match status" value="1"/>
</dbReference>
<dbReference type="CDD" id="cd17546">
    <property type="entry name" value="REC_hyHK_CKI1_RcsC-like"/>
    <property type="match status" value="1"/>
</dbReference>
<dbReference type="OMA" id="ACEQVER"/>
<keyword evidence="7" id="KW-0175">Coiled coil</keyword>
<evidence type="ECO:0000313" key="12">
    <source>
        <dbReference type="Proteomes" id="UP000054558"/>
    </source>
</evidence>
<dbReference type="Gene3D" id="1.10.287.130">
    <property type="match status" value="1"/>
</dbReference>
<dbReference type="Gene3D" id="3.30.565.10">
    <property type="entry name" value="Histidine kinase-like ATPase, C-terminal domain"/>
    <property type="match status" value="2"/>
</dbReference>
<dbReference type="SUPFAM" id="SSF55874">
    <property type="entry name" value="ATPase domain of HSP90 chaperone/DNA topoisomerase II/histidine kinase"/>
    <property type="match status" value="2"/>
</dbReference>
<dbReference type="PROSITE" id="PS50109">
    <property type="entry name" value="HIS_KIN"/>
    <property type="match status" value="1"/>
</dbReference>
<dbReference type="STRING" id="105231.A0A1Y1HK67"/>
<gene>
    <name evidence="11" type="ORF">KFL_000210480</name>
</gene>
<dbReference type="SUPFAM" id="SSF52172">
    <property type="entry name" value="CheY-like"/>
    <property type="match status" value="1"/>
</dbReference>
<feature type="compositionally biased region" description="Pro residues" evidence="8">
    <location>
        <begin position="1072"/>
        <end position="1090"/>
    </location>
</feature>
<feature type="compositionally biased region" description="Low complexity" evidence="8">
    <location>
        <begin position="1035"/>
        <end position="1049"/>
    </location>
</feature>
<dbReference type="InterPro" id="IPR036890">
    <property type="entry name" value="HATPase_C_sf"/>
</dbReference>
<feature type="coiled-coil region" evidence="7">
    <location>
        <begin position="87"/>
        <end position="114"/>
    </location>
</feature>
<name>A0A1Y1HK67_KLENI</name>
<dbReference type="GO" id="GO:0009927">
    <property type="term" value="F:histidine phosphotransfer kinase activity"/>
    <property type="evidence" value="ECO:0000318"/>
    <property type="project" value="GO_Central"/>
</dbReference>
<dbReference type="PANTHER" id="PTHR43047:SF68">
    <property type="entry name" value="HISTIDINE KINASE 5"/>
    <property type="match status" value="1"/>
</dbReference>
<feature type="region of interest" description="Disordered" evidence="8">
    <location>
        <begin position="900"/>
        <end position="1091"/>
    </location>
</feature>
<organism evidence="11 12">
    <name type="scientific">Klebsormidium nitens</name>
    <name type="common">Green alga</name>
    <name type="synonym">Ulothrix nitens</name>
    <dbReference type="NCBI Taxonomy" id="105231"/>
    <lineage>
        <taxon>Eukaryota</taxon>
        <taxon>Viridiplantae</taxon>
        <taxon>Streptophyta</taxon>
        <taxon>Klebsormidiophyceae</taxon>
        <taxon>Klebsormidiales</taxon>
        <taxon>Klebsormidiaceae</taxon>
        <taxon>Klebsormidium</taxon>
    </lineage>
</organism>
<dbReference type="InterPro" id="IPR005467">
    <property type="entry name" value="His_kinase_dom"/>
</dbReference>
<feature type="domain" description="Response regulatory" evidence="10">
    <location>
        <begin position="1093"/>
        <end position="1238"/>
    </location>
</feature>
<dbReference type="InterPro" id="IPR036097">
    <property type="entry name" value="HisK_dim/P_sf"/>
</dbReference>
<sequence>MQAAEVLLSGAAAQPAETWSSAQVFRFKTREDAANPHANGKSKLPIWQVMQELSREMRQGNGRSGRRAAQDVSRQDEPLAERWKLQSEGLSSQVASLRAQLAESRRNQECLQNDLYESMRREASLKAKLAAADSKLDTVERWAQVLGQHMEEEVSRNFLESDKRQLQNLTECLALAVKSMALFVGLMDKDSMGQLRYTFVHNQKQFFGDADMVGKRDDEILPVSIPGVREGMAIKQRALETGTTASGEITLMLPDACTHWMLTCEPRRGERSEVVGVAVAAVNITETVEGRARLAKLHSEIAARDATEAELRKAIRLTEEAVKTKSMFLAIMSHEMRTPLNGVLGMAHVLNTTPLDEEQRELVDAMLASGDTLLAIVDDAVDVRKLESGEVSQQQRPFNPHQIVNQVLHMAAAAVHSKAITFEANISSNVPTTILGDELRIRQVLTNLVHNSLKFTNSGFIRIGISVSDTPPPSTEPPTSDSPDPQTATSTDDSGCDSSMTIAGGEGTVSDEAMSRGFGRRLLSAHGFQLPEFDLAETSEEEQHPASTPSSVLDVGPRDMDESGPERRPCSEEPAAGAPCSGCGVAAGAEGSRCTERECGTGEDGQGTSGLHRSLTRHRSLDKQVWDAPRSGPGTSAERGRGMERLQRQSSRSSSGGRQMSPKTPRRDPLRRAGTLGPDRAIQRENSLASISEGILDFDEAVGRIEADLDQIKCSQTLSRESSLDSAPGSPAGGSLRWQRRGPDESSDRPGPLQRQPSFSYATEGFSAEVSDSPNLRALGRSTSAYPEKMEGFGNLDERRTASEHAFRRCGSFEECEEVPKVWLRVSVEDSGCGIPEDAFPMLFEKFTQVDASTTRQYGGTGLGLAICKQLVENILCGKMEVESTLDQGSTFTFTVPCQKSATDPVPPPQHEACSSPGRVCDEQGETGGATGEAPEAGSLESSDMVWNGGHTGEAEQRSFSFRGAGPSRKPTPLDVPCFDHEEQDRASLPGDPGPSPHSLTPSSDRPLTPSSTRSLTPSTTRPLTPSTTRPPTPSTSRSPNTPPVSTVSHRVSPGKAKSRQPAAKMEAEAPPLSPNAPTSPFPAPPPPDSLPSLLLVEDNNINVVVAQSMLKRLGLRADIASNGVEAVRALAHKTYHMVMMDICMPRMDGLQATSAVRRFEETGVWRFDVLDSELKELETCPSRPDSGCQQGIHVPIVAMTANAMEMDVNRCYSHGLDAFIAKPVSFAKLRSVLTHFLPWYKLELKGAKA</sequence>
<comment type="catalytic activity">
    <reaction evidence="1">
        <text>ATP + protein L-histidine = ADP + protein N-phospho-L-histidine.</text>
        <dbReference type="EC" id="2.7.13.3"/>
    </reaction>
</comment>
<dbReference type="AlphaFoldDB" id="A0A1Y1HK67"/>
<keyword evidence="12" id="KW-1185">Reference proteome</keyword>
<keyword evidence="5 11" id="KW-0418">Kinase</keyword>
<dbReference type="Gene3D" id="3.30.450.20">
    <property type="entry name" value="PAS domain"/>
    <property type="match status" value="1"/>
</dbReference>
<evidence type="ECO:0000256" key="5">
    <source>
        <dbReference type="ARBA" id="ARBA00022777"/>
    </source>
</evidence>